<dbReference type="PANTHER" id="PTHR12864">
    <property type="entry name" value="RAN BINDING PROTEIN 9-RELATED"/>
    <property type="match status" value="1"/>
</dbReference>
<evidence type="ECO:0000313" key="4">
    <source>
        <dbReference type="Proteomes" id="UP000749646"/>
    </source>
</evidence>
<reference evidence="3" key="1">
    <citation type="journal article" date="2020" name="Fungal Divers.">
        <title>Resolving the Mortierellaceae phylogeny through synthesis of multi-gene phylogenetics and phylogenomics.</title>
        <authorList>
            <person name="Vandepol N."/>
            <person name="Liber J."/>
            <person name="Desiro A."/>
            <person name="Na H."/>
            <person name="Kennedy M."/>
            <person name="Barry K."/>
            <person name="Grigoriev I.V."/>
            <person name="Miller A.N."/>
            <person name="O'Donnell K."/>
            <person name="Stajich J.E."/>
            <person name="Bonito G."/>
        </authorList>
    </citation>
    <scope>NUCLEOTIDE SEQUENCE</scope>
    <source>
        <strain evidence="3">MES-2147</strain>
    </source>
</reference>
<organism evidence="3 4">
    <name type="scientific">Modicella reniformis</name>
    <dbReference type="NCBI Taxonomy" id="1440133"/>
    <lineage>
        <taxon>Eukaryota</taxon>
        <taxon>Fungi</taxon>
        <taxon>Fungi incertae sedis</taxon>
        <taxon>Mucoromycota</taxon>
        <taxon>Mortierellomycotina</taxon>
        <taxon>Mortierellomycetes</taxon>
        <taxon>Mortierellales</taxon>
        <taxon>Mortierellaceae</taxon>
        <taxon>Modicella</taxon>
    </lineage>
</organism>
<dbReference type="SMART" id="SM00757">
    <property type="entry name" value="CRA"/>
    <property type="match status" value="1"/>
</dbReference>
<dbReference type="InterPro" id="IPR006595">
    <property type="entry name" value="CTLH_C"/>
</dbReference>
<name>A0A9P6J6S9_9FUNG</name>
<comment type="caution">
    <text evidence="3">The sequence shown here is derived from an EMBL/GenBank/DDBJ whole genome shotgun (WGS) entry which is preliminary data.</text>
</comment>
<dbReference type="InterPro" id="IPR013144">
    <property type="entry name" value="CRA_dom"/>
</dbReference>
<evidence type="ECO:0000313" key="3">
    <source>
        <dbReference type="EMBL" id="KAF9962572.1"/>
    </source>
</evidence>
<dbReference type="InterPro" id="IPR024964">
    <property type="entry name" value="CTLH/CRA"/>
</dbReference>
<evidence type="ECO:0000259" key="2">
    <source>
        <dbReference type="PROSITE" id="PS50897"/>
    </source>
</evidence>
<proteinExistence type="predicted"/>
<keyword evidence="4" id="KW-1185">Reference proteome</keyword>
<feature type="region of interest" description="Disordered" evidence="1">
    <location>
        <begin position="52"/>
        <end position="122"/>
    </location>
</feature>
<gene>
    <name evidence="3" type="primary">RANBP9</name>
    <name evidence="3" type="ORF">BGZ65_008748</name>
</gene>
<dbReference type="Pfam" id="PF10607">
    <property type="entry name" value="CTLH"/>
    <property type="match status" value="1"/>
</dbReference>
<feature type="compositionally biased region" description="Polar residues" evidence="1">
    <location>
        <begin position="58"/>
        <end position="83"/>
    </location>
</feature>
<dbReference type="PROSITE" id="PS50897">
    <property type="entry name" value="CTLH"/>
    <property type="match status" value="1"/>
</dbReference>
<dbReference type="InterPro" id="IPR006594">
    <property type="entry name" value="LisH"/>
</dbReference>
<dbReference type="Proteomes" id="UP000749646">
    <property type="component" value="Unassembled WGS sequence"/>
</dbReference>
<dbReference type="AlphaFoldDB" id="A0A9P6J6S9"/>
<protein>
    <submittedName>
        <fullName evidence="3">Ran-binding protein 9</fullName>
    </submittedName>
</protein>
<feature type="domain" description="CTLH" evidence="2">
    <location>
        <begin position="156"/>
        <end position="221"/>
    </location>
</feature>
<dbReference type="SMART" id="SM00668">
    <property type="entry name" value="CTLH"/>
    <property type="match status" value="1"/>
</dbReference>
<evidence type="ECO:0000256" key="1">
    <source>
        <dbReference type="SAM" id="MobiDB-lite"/>
    </source>
</evidence>
<dbReference type="OrthoDB" id="2415936at2759"/>
<accession>A0A9P6J6S9</accession>
<dbReference type="PROSITE" id="PS50896">
    <property type="entry name" value="LISH"/>
    <property type="match status" value="1"/>
</dbReference>
<dbReference type="EMBL" id="JAAAHW010006371">
    <property type="protein sequence ID" value="KAF9962572.1"/>
    <property type="molecule type" value="Genomic_DNA"/>
</dbReference>
<dbReference type="InterPro" id="IPR050618">
    <property type="entry name" value="Ubq-SigPath_Reg"/>
</dbReference>
<sequence length="375" mass="41188">MDLDPETQSSGKIDTAIPRQLVLDYLLHNCYGETARAFMKDDLDTVRDTEVRKGTGAHASQNGIHSNGTSSSHETNGTSAKSQGQGGVMVRNASDDSQRRRGSSSSYLMVTETGEVDLEGDSPMGESYLDSTENTSTSTFTVNKAHALHVDEQLKNLETRKAIRNLISHGDIGSAMELCNSAFPGVLSIHGPLTSPASIQMNFKLQCQKFIELVKSDPERGPEALMFAQQVLHDFGQLDPSKAEMYTKQMEGFLLIIAYPNPEDSPNGHYLKQEAREQLADNMNSAILGCNGMSCEPALLTIVKQATVVQDQLAALESATKSRRGEPKKNQAERTKLNHGTCSYHRGVLFFFCDISRNINGGYQGNNLHEQRQQQ</sequence>